<dbReference type="eggNOG" id="COG0584">
    <property type="taxonomic scope" value="Bacteria"/>
</dbReference>
<evidence type="ECO:0000313" key="3">
    <source>
        <dbReference type="Proteomes" id="UP000002382"/>
    </source>
</evidence>
<dbReference type="HOGENOM" id="CLU_030006_3_3_0"/>
<dbReference type="SUPFAM" id="SSF51695">
    <property type="entry name" value="PLC-like phosphodiesterases"/>
    <property type="match status" value="1"/>
</dbReference>
<dbReference type="Gene3D" id="3.20.20.190">
    <property type="entry name" value="Phosphatidylinositol (PI) phosphodiesterase"/>
    <property type="match status" value="1"/>
</dbReference>
<reference evidence="2 3" key="2">
    <citation type="journal article" date="2011" name="J. Bacteriol.">
        <title>Genome Sequence of Kosmotoga olearia Strain TBF 19.5.1, a Thermophilic Bacterium with a Wide Growth Temperature Range, Isolated from the Troll B Oil Platform in the North Sea.</title>
        <authorList>
            <person name="Swithers K.S."/>
            <person name="Dipippo J.L."/>
            <person name="Bruce D.C."/>
            <person name="Detter C."/>
            <person name="Tapia R."/>
            <person name="Han S."/>
            <person name="Goodwin L.A."/>
            <person name="Han J."/>
            <person name="Woyke T."/>
            <person name="Pitluck S."/>
            <person name="Pennacchio L."/>
            <person name="Nolan M."/>
            <person name="Mikhailova N."/>
            <person name="Land M.L."/>
            <person name="Nesbo C.L."/>
            <person name="Gogarten J.P."/>
            <person name="Noll K.M."/>
        </authorList>
    </citation>
    <scope>NUCLEOTIDE SEQUENCE [LARGE SCALE GENOMIC DNA]</scope>
    <source>
        <strain evidence="3">ATCC BAA-1733 / DSM 21960 / TBF 19.5.1</strain>
    </source>
</reference>
<gene>
    <name evidence="2" type="ordered locus">Kole_1008</name>
</gene>
<dbReference type="GO" id="GO:0006629">
    <property type="term" value="P:lipid metabolic process"/>
    <property type="evidence" value="ECO:0007669"/>
    <property type="project" value="InterPro"/>
</dbReference>
<organism evidence="2 3">
    <name type="scientific">Kosmotoga olearia (strain ATCC BAA-1733 / DSM 21960 / TBF 19.5.1)</name>
    <dbReference type="NCBI Taxonomy" id="521045"/>
    <lineage>
        <taxon>Bacteria</taxon>
        <taxon>Thermotogati</taxon>
        <taxon>Thermotogota</taxon>
        <taxon>Thermotogae</taxon>
        <taxon>Kosmotogales</taxon>
        <taxon>Kosmotogaceae</taxon>
        <taxon>Kosmotoga</taxon>
    </lineage>
</organism>
<evidence type="ECO:0000259" key="1">
    <source>
        <dbReference type="PROSITE" id="PS51704"/>
    </source>
</evidence>
<dbReference type="Proteomes" id="UP000002382">
    <property type="component" value="Chromosome"/>
</dbReference>
<dbReference type="Pfam" id="PF03009">
    <property type="entry name" value="GDPD"/>
    <property type="match status" value="1"/>
</dbReference>
<dbReference type="GO" id="GO:0008081">
    <property type="term" value="F:phosphoric diester hydrolase activity"/>
    <property type="evidence" value="ECO:0007669"/>
    <property type="project" value="InterPro"/>
</dbReference>
<accession>C5CHG1</accession>
<sequence length="240" mass="26764">MVKVLGHRGMGEGNDENSLLSLIRAVQIGADGVETDVWLTKDGSLLLAHDEDLKRLYGVDAKVKEITYKELKKIGLISDEKLTTLEKLYLELPNNAIVNVEIKDPDAAKFVGPLVNSFNAIERTIFSSFHHECLLDVKANTPDAKIGLLIGEDAKGKDPVGYLEELLNRYKPYSLHLPVQLFDEFGLETGLAFLRLLRNNGIKIALWTINDPELALKVRQHCDFFITDNLLSILALKGGR</sequence>
<dbReference type="PROSITE" id="PS51704">
    <property type="entry name" value="GP_PDE"/>
    <property type="match status" value="1"/>
</dbReference>
<dbReference type="EMBL" id="CP001634">
    <property type="protein sequence ID" value="ACR79716.1"/>
    <property type="molecule type" value="Genomic_DNA"/>
</dbReference>
<dbReference type="OrthoDB" id="384721at2"/>
<dbReference type="InterPro" id="IPR030395">
    <property type="entry name" value="GP_PDE_dom"/>
</dbReference>
<dbReference type="KEGG" id="kol:Kole_1008"/>
<dbReference type="STRING" id="521045.Kole_1008"/>
<dbReference type="RefSeq" id="WP_015868378.1">
    <property type="nucleotide sequence ID" value="NC_012785.1"/>
</dbReference>
<protein>
    <submittedName>
        <fullName evidence="2">Glycerophosphoryl diester phosphodiesterase</fullName>
    </submittedName>
</protein>
<dbReference type="PANTHER" id="PTHR46211:SF1">
    <property type="entry name" value="GLYCEROPHOSPHODIESTER PHOSPHODIESTERASE, CYTOPLASMIC"/>
    <property type="match status" value="1"/>
</dbReference>
<evidence type="ECO:0000313" key="2">
    <source>
        <dbReference type="EMBL" id="ACR79716.1"/>
    </source>
</evidence>
<feature type="domain" description="GP-PDE" evidence="1">
    <location>
        <begin position="2"/>
        <end position="237"/>
    </location>
</feature>
<dbReference type="CDD" id="cd08568">
    <property type="entry name" value="GDPD_TmGDE_like"/>
    <property type="match status" value="1"/>
</dbReference>
<keyword evidence="3" id="KW-1185">Reference proteome</keyword>
<reference evidence="2 3" key="1">
    <citation type="submission" date="2009-06" db="EMBL/GenBank/DDBJ databases">
        <title>Complete sequence of Thermotogales bacterium TBF 19.5.1.</title>
        <authorList>
            <consortium name="US DOE Joint Genome Institute"/>
            <person name="Lucas S."/>
            <person name="Copeland A."/>
            <person name="Lapidus A."/>
            <person name="Glavina del Rio T."/>
            <person name="Tice H."/>
            <person name="Bruce D."/>
            <person name="Goodwin L."/>
            <person name="Pitluck S."/>
            <person name="Chertkov O."/>
            <person name="Brettin T."/>
            <person name="Detter J.C."/>
            <person name="Han C."/>
            <person name="Schmutz J."/>
            <person name="Larimer F."/>
            <person name="Land M."/>
            <person name="Hauser L."/>
            <person name="Kyrpides N."/>
            <person name="Ovchinnikova G."/>
            <person name="Noll K."/>
        </authorList>
    </citation>
    <scope>NUCLEOTIDE SEQUENCE [LARGE SCALE GENOMIC DNA]</scope>
    <source>
        <strain evidence="3">ATCC BAA-1733 / DSM 21960 / TBF 19.5.1</strain>
    </source>
</reference>
<proteinExistence type="predicted"/>
<dbReference type="PANTHER" id="PTHR46211">
    <property type="entry name" value="GLYCEROPHOSPHORYL DIESTER PHOSPHODIESTERASE"/>
    <property type="match status" value="1"/>
</dbReference>
<name>C5CHG1_KOSOT</name>
<dbReference type="InterPro" id="IPR017946">
    <property type="entry name" value="PLC-like_Pdiesterase_TIM-brl"/>
</dbReference>
<dbReference type="AlphaFoldDB" id="C5CHG1"/>